<keyword evidence="3" id="KW-1003">Cell membrane</keyword>
<dbReference type="Gene3D" id="1.20.1740.10">
    <property type="entry name" value="Amino acid/polyamine transporter I"/>
    <property type="match status" value="1"/>
</dbReference>
<feature type="compositionally biased region" description="Basic and acidic residues" evidence="7">
    <location>
        <begin position="511"/>
        <end position="537"/>
    </location>
</feature>
<dbReference type="InterPro" id="IPR050367">
    <property type="entry name" value="APC_superfamily"/>
</dbReference>
<evidence type="ECO:0000256" key="4">
    <source>
        <dbReference type="ARBA" id="ARBA00022692"/>
    </source>
</evidence>
<feature type="transmembrane region" description="Helical" evidence="8">
    <location>
        <begin position="419"/>
        <end position="438"/>
    </location>
</feature>
<dbReference type="InterPro" id="IPR002293">
    <property type="entry name" value="AA/rel_permease1"/>
</dbReference>
<evidence type="ECO:0000256" key="6">
    <source>
        <dbReference type="ARBA" id="ARBA00023136"/>
    </source>
</evidence>
<feature type="transmembrane region" description="Helical" evidence="8">
    <location>
        <begin position="137"/>
        <end position="155"/>
    </location>
</feature>
<feature type="transmembrane region" description="Helical" evidence="8">
    <location>
        <begin position="348"/>
        <end position="369"/>
    </location>
</feature>
<gene>
    <name evidence="9" type="ORF">JY572_33350</name>
</gene>
<evidence type="ECO:0000256" key="5">
    <source>
        <dbReference type="ARBA" id="ARBA00022989"/>
    </source>
</evidence>
<reference evidence="9 10" key="1">
    <citation type="submission" date="2021-02" db="EMBL/GenBank/DDBJ databases">
        <title>De Novo genome assembly of isolated myxobacteria.</title>
        <authorList>
            <person name="Stevens D.C."/>
        </authorList>
    </citation>
    <scope>NUCLEOTIDE SEQUENCE [LARGE SCALE GENOMIC DNA]</scope>
    <source>
        <strain evidence="9 10">SCHIC003</strain>
    </source>
</reference>
<dbReference type="NCBIfam" id="TIGR03813">
    <property type="entry name" value="put_Glu_GABA_T"/>
    <property type="match status" value="1"/>
</dbReference>
<protein>
    <submittedName>
        <fullName evidence="9">Amino acid permease</fullName>
    </submittedName>
</protein>
<dbReference type="Proteomes" id="UP000663090">
    <property type="component" value="Chromosome"/>
</dbReference>
<keyword evidence="6 8" id="KW-0472">Membrane</keyword>
<feature type="transmembrane region" description="Helical" evidence="8">
    <location>
        <begin position="295"/>
        <end position="316"/>
    </location>
</feature>
<dbReference type="RefSeq" id="WP_206714889.1">
    <property type="nucleotide sequence ID" value="NZ_CP071091.1"/>
</dbReference>
<keyword evidence="10" id="KW-1185">Reference proteome</keyword>
<feature type="transmembrane region" description="Helical" evidence="8">
    <location>
        <begin position="207"/>
        <end position="224"/>
    </location>
</feature>
<dbReference type="PIRSF" id="PIRSF006060">
    <property type="entry name" value="AA_transporter"/>
    <property type="match status" value="1"/>
</dbReference>
<keyword evidence="2" id="KW-0813">Transport</keyword>
<keyword evidence="5 8" id="KW-1133">Transmembrane helix</keyword>
<dbReference type="PANTHER" id="PTHR42770">
    <property type="entry name" value="AMINO ACID TRANSPORTER-RELATED"/>
    <property type="match status" value="1"/>
</dbReference>
<evidence type="ECO:0000256" key="3">
    <source>
        <dbReference type="ARBA" id="ARBA00022475"/>
    </source>
</evidence>
<feature type="transmembrane region" description="Helical" evidence="8">
    <location>
        <begin position="167"/>
        <end position="187"/>
    </location>
</feature>
<dbReference type="InterPro" id="IPR022520">
    <property type="entry name" value="Glu/GABA_antiporter_put"/>
</dbReference>
<proteinExistence type="predicted"/>
<evidence type="ECO:0000256" key="8">
    <source>
        <dbReference type="SAM" id="Phobius"/>
    </source>
</evidence>
<dbReference type="EMBL" id="CP071091">
    <property type="protein sequence ID" value="QSQ13185.1"/>
    <property type="molecule type" value="Genomic_DNA"/>
</dbReference>
<organism evidence="9 10">
    <name type="scientific">Myxococcus landrumensis</name>
    <dbReference type="NCBI Taxonomy" id="2813577"/>
    <lineage>
        <taxon>Bacteria</taxon>
        <taxon>Pseudomonadati</taxon>
        <taxon>Myxococcota</taxon>
        <taxon>Myxococcia</taxon>
        <taxon>Myxococcales</taxon>
        <taxon>Cystobacterineae</taxon>
        <taxon>Myxococcaceae</taxon>
        <taxon>Myxococcus</taxon>
    </lineage>
</organism>
<feature type="transmembrane region" description="Helical" evidence="8">
    <location>
        <begin position="375"/>
        <end position="398"/>
    </location>
</feature>
<dbReference type="PANTHER" id="PTHR42770:SF15">
    <property type="entry name" value="GLUTAMATE_GAMMA-AMINOBUTYRATE ANTIPORTER-RELATED"/>
    <property type="match status" value="1"/>
</dbReference>
<evidence type="ECO:0000313" key="9">
    <source>
        <dbReference type="EMBL" id="QSQ13185.1"/>
    </source>
</evidence>
<sequence>MGSGAAGRSTAARIAAPTLGVLTLAIMNITAVVSLRGLPAEAEYGLTSIFYYTFAAVFFLIPVALVAAELATGWPEKGGVFRWVGEAFGPRWGFLAIFLVWMQSTIWFPTVLTYGAVSLAFVGPNQTWDKALSSNKFYTVLIVLGLYWAATLVTMRGLKASATIAKWGGLIGTIIPAGLLIVLGATYLAEGRPVQIQMGWDKVLPDFSKFSNLVLAASIFLFYSGMEMNAIHVKDVRNPKRNYPLAILMASVATVVVFVLGTLAISLIIPKTQINLTQSLLVSYRDFFKSFGAPWLSSVVAVALFLGVLGSVTVWVSGPSSALGAVGRAGYLPPFFQRVNKHGAPSHILIAQGLLVTFLALMFVILPSVQAAYQILSQLTSTLYLIMYMLMFSAAIYLRYSEPKTPRAYRVPGGDAGMWVIGGAGLIGALIAFVLSFIPPSQIKVGSPLTYVLILIAGNVLFVALPLTLYARRKASWRTSVGSADFAPFNWEKRGGLGHPGAPTLDEEAEEEKKTPMPPKRPDRYGPDVERGPYGDH</sequence>
<evidence type="ECO:0000256" key="1">
    <source>
        <dbReference type="ARBA" id="ARBA00004651"/>
    </source>
</evidence>
<comment type="subcellular location">
    <subcellularLocation>
        <location evidence="1">Cell membrane</location>
        <topology evidence="1">Multi-pass membrane protein</topology>
    </subcellularLocation>
</comment>
<feature type="region of interest" description="Disordered" evidence="7">
    <location>
        <begin position="493"/>
        <end position="537"/>
    </location>
</feature>
<evidence type="ECO:0000256" key="7">
    <source>
        <dbReference type="SAM" id="MobiDB-lite"/>
    </source>
</evidence>
<feature type="transmembrane region" description="Helical" evidence="8">
    <location>
        <begin position="245"/>
        <end position="269"/>
    </location>
</feature>
<feature type="transmembrane region" description="Helical" evidence="8">
    <location>
        <begin position="49"/>
        <end position="71"/>
    </location>
</feature>
<name>A0ABX7N372_9BACT</name>
<feature type="transmembrane region" description="Helical" evidence="8">
    <location>
        <begin position="92"/>
        <end position="117"/>
    </location>
</feature>
<feature type="transmembrane region" description="Helical" evidence="8">
    <location>
        <begin position="450"/>
        <end position="470"/>
    </location>
</feature>
<dbReference type="Pfam" id="PF13520">
    <property type="entry name" value="AA_permease_2"/>
    <property type="match status" value="1"/>
</dbReference>
<accession>A0ABX7N372</accession>
<keyword evidence="4 8" id="KW-0812">Transmembrane</keyword>
<feature type="transmembrane region" description="Helical" evidence="8">
    <location>
        <begin position="12"/>
        <end position="37"/>
    </location>
</feature>
<evidence type="ECO:0000256" key="2">
    <source>
        <dbReference type="ARBA" id="ARBA00022448"/>
    </source>
</evidence>
<evidence type="ECO:0000313" key="10">
    <source>
        <dbReference type="Proteomes" id="UP000663090"/>
    </source>
</evidence>